<dbReference type="AlphaFoldDB" id="A0A6G8S3J5"/>
<dbReference type="FunFam" id="3.30.70.270:FF:000001">
    <property type="entry name" value="Diguanylate cyclase domain protein"/>
    <property type="match status" value="1"/>
</dbReference>
<dbReference type="EMBL" id="CP049916">
    <property type="protein sequence ID" value="QIO08727.1"/>
    <property type="molecule type" value="Genomic_DNA"/>
</dbReference>
<feature type="transmembrane region" description="Helical" evidence="4">
    <location>
        <begin position="58"/>
        <end position="76"/>
    </location>
</feature>
<dbReference type="Pfam" id="PF00990">
    <property type="entry name" value="GGDEF"/>
    <property type="match status" value="1"/>
</dbReference>
<dbReference type="SUPFAM" id="SSF55073">
    <property type="entry name" value="Nucleotide cyclase"/>
    <property type="match status" value="1"/>
</dbReference>
<keyword evidence="7" id="KW-1185">Reference proteome</keyword>
<dbReference type="SMART" id="SM00267">
    <property type="entry name" value="GGDEF"/>
    <property type="match status" value="1"/>
</dbReference>
<dbReference type="InterPro" id="IPR000160">
    <property type="entry name" value="GGDEF_dom"/>
</dbReference>
<feature type="transmembrane region" description="Helical" evidence="4">
    <location>
        <begin position="6"/>
        <end position="25"/>
    </location>
</feature>
<dbReference type="InterPro" id="IPR050469">
    <property type="entry name" value="Diguanylate_Cyclase"/>
</dbReference>
<sequence>MRFHLNIEILEAFVTVLMIPTFHLLRHNTFAKKILPHVCIALITTSLVFDWYSSGLLAAGTVINAMDFLYLMIVLFDRRFLLTTLIYTISIFVVFLSSGMVNGEMNYAPLFNLANIGYPNFKNNFWLASTLYSSVPPLIVCVSLLSTILTQWRNRENYITQLSQRDGLTSIYNRRVLTENLMALDQNQSQLPYAILIIDLDFFKSVNDTYGHIVGDHVLIDSAKLIQQSIRATDILGRYGGEEFLIIIQDATMPDIQGVAERCRKALADYRHVVDAKSKIQVTCSIGVALSSHHDNVMHVLDSADQALYQAKINGRNQVCLA</sequence>
<dbReference type="NCBIfam" id="TIGR00254">
    <property type="entry name" value="GGDEF"/>
    <property type="match status" value="1"/>
</dbReference>
<keyword evidence="4" id="KW-1133">Transmembrane helix</keyword>
<keyword evidence="4" id="KW-0472">Membrane</keyword>
<dbReference type="GO" id="GO:0052621">
    <property type="term" value="F:diguanylate cyclase activity"/>
    <property type="evidence" value="ECO:0007669"/>
    <property type="project" value="UniProtKB-EC"/>
</dbReference>
<dbReference type="InterPro" id="IPR029787">
    <property type="entry name" value="Nucleotide_cyclase"/>
</dbReference>
<dbReference type="CDD" id="cd01949">
    <property type="entry name" value="GGDEF"/>
    <property type="match status" value="1"/>
</dbReference>
<dbReference type="GO" id="GO:0005886">
    <property type="term" value="C:plasma membrane"/>
    <property type="evidence" value="ECO:0007669"/>
    <property type="project" value="TreeGrafter"/>
</dbReference>
<name>A0A6G8S3J5_9GAMM</name>
<evidence type="ECO:0000256" key="2">
    <source>
        <dbReference type="ARBA" id="ARBA00012528"/>
    </source>
</evidence>
<comment type="catalytic activity">
    <reaction evidence="3">
        <text>2 GTP = 3',3'-c-di-GMP + 2 diphosphate</text>
        <dbReference type="Rhea" id="RHEA:24898"/>
        <dbReference type="ChEBI" id="CHEBI:33019"/>
        <dbReference type="ChEBI" id="CHEBI:37565"/>
        <dbReference type="ChEBI" id="CHEBI:58805"/>
        <dbReference type="EC" id="2.7.7.65"/>
    </reaction>
</comment>
<dbReference type="PROSITE" id="PS50887">
    <property type="entry name" value="GGDEF"/>
    <property type="match status" value="1"/>
</dbReference>
<evidence type="ECO:0000256" key="4">
    <source>
        <dbReference type="SAM" id="Phobius"/>
    </source>
</evidence>
<dbReference type="Proteomes" id="UP000501939">
    <property type="component" value="Chromosome"/>
</dbReference>
<evidence type="ECO:0000256" key="3">
    <source>
        <dbReference type="ARBA" id="ARBA00034247"/>
    </source>
</evidence>
<evidence type="ECO:0000313" key="7">
    <source>
        <dbReference type="Proteomes" id="UP000501939"/>
    </source>
</evidence>
<dbReference type="PANTHER" id="PTHR45138">
    <property type="entry name" value="REGULATORY COMPONENTS OF SENSORY TRANSDUCTION SYSTEM"/>
    <property type="match status" value="1"/>
</dbReference>
<dbReference type="KEGG" id="alj:G8D99_06635"/>
<feature type="transmembrane region" description="Helical" evidence="4">
    <location>
        <begin position="85"/>
        <end position="105"/>
    </location>
</feature>
<organism evidence="6 7">
    <name type="scientific">Acinetobacter lanii</name>
    <dbReference type="NCBI Taxonomy" id="2715163"/>
    <lineage>
        <taxon>Bacteria</taxon>
        <taxon>Pseudomonadati</taxon>
        <taxon>Pseudomonadota</taxon>
        <taxon>Gammaproteobacteria</taxon>
        <taxon>Moraxellales</taxon>
        <taxon>Moraxellaceae</taxon>
        <taxon>Acinetobacter</taxon>
    </lineage>
</organism>
<keyword evidence="4" id="KW-0812">Transmembrane</keyword>
<accession>A0A6G8S3J5</accession>
<protein>
    <recommendedName>
        <fullName evidence="2">diguanylate cyclase</fullName>
        <ecNumber evidence="2">2.7.7.65</ecNumber>
    </recommendedName>
</protein>
<feature type="domain" description="GGDEF" evidence="5">
    <location>
        <begin position="191"/>
        <end position="322"/>
    </location>
</feature>
<dbReference type="GO" id="GO:1902201">
    <property type="term" value="P:negative regulation of bacterial-type flagellum-dependent cell motility"/>
    <property type="evidence" value="ECO:0007669"/>
    <property type="project" value="TreeGrafter"/>
</dbReference>
<comment type="cofactor">
    <cofactor evidence="1">
        <name>Mg(2+)</name>
        <dbReference type="ChEBI" id="CHEBI:18420"/>
    </cofactor>
</comment>
<evidence type="ECO:0000259" key="5">
    <source>
        <dbReference type="PROSITE" id="PS50887"/>
    </source>
</evidence>
<evidence type="ECO:0000256" key="1">
    <source>
        <dbReference type="ARBA" id="ARBA00001946"/>
    </source>
</evidence>
<dbReference type="PANTHER" id="PTHR45138:SF9">
    <property type="entry name" value="DIGUANYLATE CYCLASE DGCM-RELATED"/>
    <property type="match status" value="1"/>
</dbReference>
<feature type="transmembrane region" description="Helical" evidence="4">
    <location>
        <begin position="125"/>
        <end position="149"/>
    </location>
</feature>
<dbReference type="GO" id="GO:0043709">
    <property type="term" value="P:cell adhesion involved in single-species biofilm formation"/>
    <property type="evidence" value="ECO:0007669"/>
    <property type="project" value="TreeGrafter"/>
</dbReference>
<dbReference type="Gene3D" id="3.30.70.270">
    <property type="match status" value="1"/>
</dbReference>
<reference evidence="6 7" key="1">
    <citation type="submission" date="2020-03" db="EMBL/GenBank/DDBJ databases">
        <authorList>
            <person name="Zhu W."/>
        </authorList>
    </citation>
    <scope>NUCLEOTIDE SEQUENCE [LARGE SCALE GENOMIC DNA]</scope>
    <source>
        <strain evidence="6 7">185</strain>
    </source>
</reference>
<dbReference type="RefSeq" id="WP_166323761.1">
    <property type="nucleotide sequence ID" value="NZ_CP049916.1"/>
</dbReference>
<gene>
    <name evidence="6" type="ORF">G8D99_06635</name>
</gene>
<evidence type="ECO:0000313" key="6">
    <source>
        <dbReference type="EMBL" id="QIO08727.1"/>
    </source>
</evidence>
<dbReference type="EC" id="2.7.7.65" evidence="2"/>
<proteinExistence type="predicted"/>
<dbReference type="InterPro" id="IPR043128">
    <property type="entry name" value="Rev_trsase/Diguanyl_cyclase"/>
</dbReference>